<sequence length="422" mass="45409">MQRDSLSRRSVLSLAGLSLASAGVATGTQTTQNTQPEPGLADDENVTRESFQIMDGTEKETTVYVTDAETDGPTVFVIGGVHGNETAGYIAAEEIAKWTIDAGTLVTLPRADVVAIDRGTRVDDNGVDLNRQFPEGSEPQTELAQAIWDLVVDLDPAVVVDLHESRGIYAGDPVDGVGQAIFHAAREPERTTADSAVEYVNDNYIDISERAFQTGYFSGPSSEPTGLLVHKAARELESEAYLVETLSTENELEKRVTWHSAVVERLVEDELFPDEEPNNGHEPKEPIEDEPDEPAEPPVDEDEGESDGDGDGDDSDGEDGETDDEIPADHTEPVAEIRSDPSSAIETTLEPEQTITLDATCSEAPDGELVSYEWSIKNDGTFNESGRMVDVTVSASGDHRVLLRVTDDSGASDTAEVTLTAT</sequence>
<dbReference type="SMART" id="SM00089">
    <property type="entry name" value="PKD"/>
    <property type="match status" value="1"/>
</dbReference>
<dbReference type="Gene3D" id="3.40.630.10">
    <property type="entry name" value="Zn peptidases"/>
    <property type="match status" value="1"/>
</dbReference>
<dbReference type="PANTHER" id="PTHR37326:SF1">
    <property type="entry name" value="BLL3975 PROTEIN"/>
    <property type="match status" value="1"/>
</dbReference>
<feature type="compositionally biased region" description="Basic and acidic residues" evidence="5">
    <location>
        <begin position="327"/>
        <end position="339"/>
    </location>
</feature>
<evidence type="ECO:0000256" key="1">
    <source>
        <dbReference type="ARBA" id="ARBA00001947"/>
    </source>
</evidence>
<dbReference type="PANTHER" id="PTHR37326">
    <property type="entry name" value="BLL3975 PROTEIN"/>
    <property type="match status" value="1"/>
</dbReference>
<dbReference type="RefSeq" id="WP_006167306.1">
    <property type="nucleotide sequence ID" value="NZ_AOIN01000056.1"/>
</dbReference>
<dbReference type="InterPro" id="IPR035986">
    <property type="entry name" value="PKD_dom_sf"/>
</dbReference>
<gene>
    <name evidence="7" type="ORF">C482_09487</name>
</gene>
<dbReference type="OrthoDB" id="170089at2157"/>
<evidence type="ECO:0000256" key="5">
    <source>
        <dbReference type="SAM" id="MobiDB-lite"/>
    </source>
</evidence>
<dbReference type="InterPro" id="IPR053138">
    <property type="entry name" value="N-alpha-Ac-DABA_deacetylase"/>
</dbReference>
<comment type="caution">
    <text evidence="7">The sequence shown here is derived from an EMBL/GenBank/DDBJ whole genome shotgun (WGS) entry which is preliminary data.</text>
</comment>
<reference evidence="7 8" key="1">
    <citation type="journal article" date="2014" name="PLoS Genet.">
        <title>Phylogenetically driven sequencing of extremely halophilic archaea reveals strategies for static and dynamic osmo-response.</title>
        <authorList>
            <person name="Becker E.A."/>
            <person name="Seitzer P.M."/>
            <person name="Tritt A."/>
            <person name="Larsen D."/>
            <person name="Krusor M."/>
            <person name="Yao A.I."/>
            <person name="Wu D."/>
            <person name="Madern D."/>
            <person name="Eisen J.A."/>
            <person name="Darling A.E."/>
            <person name="Facciotti M.T."/>
        </authorList>
    </citation>
    <scope>NUCLEOTIDE SEQUENCE [LARGE SCALE GENOMIC DNA]</scope>
    <source>
        <strain evidence="7 8">JCM 10990</strain>
    </source>
</reference>
<accession>M0AP36</accession>
<dbReference type="InterPro" id="IPR000601">
    <property type="entry name" value="PKD_dom"/>
</dbReference>
<dbReference type="AlphaFoldDB" id="M0AP36"/>
<evidence type="ECO:0000256" key="2">
    <source>
        <dbReference type="ARBA" id="ARBA00022723"/>
    </source>
</evidence>
<dbReference type="SUPFAM" id="SSF53187">
    <property type="entry name" value="Zn-dependent exopeptidases"/>
    <property type="match status" value="1"/>
</dbReference>
<dbReference type="Proteomes" id="UP000011693">
    <property type="component" value="Unassembled WGS sequence"/>
</dbReference>
<evidence type="ECO:0000256" key="4">
    <source>
        <dbReference type="ARBA" id="ARBA00022833"/>
    </source>
</evidence>
<evidence type="ECO:0000313" key="7">
    <source>
        <dbReference type="EMBL" id="ELY99707.1"/>
    </source>
</evidence>
<dbReference type="Gene3D" id="2.60.40.10">
    <property type="entry name" value="Immunoglobulins"/>
    <property type="match status" value="1"/>
</dbReference>
<proteinExistence type="predicted"/>
<dbReference type="Pfam" id="PF24827">
    <property type="entry name" value="AstE_AspA_cat"/>
    <property type="match status" value="1"/>
</dbReference>
<dbReference type="InterPro" id="IPR013783">
    <property type="entry name" value="Ig-like_fold"/>
</dbReference>
<dbReference type="InterPro" id="IPR022409">
    <property type="entry name" value="PKD/Chitinase_dom"/>
</dbReference>
<keyword evidence="3" id="KW-0378">Hydrolase</keyword>
<dbReference type="PATRIC" id="fig|1227492.4.peg.1857"/>
<organism evidence="7 8">
    <name type="scientific">Natrialba chahannaoensis JCM 10990</name>
    <dbReference type="NCBI Taxonomy" id="1227492"/>
    <lineage>
        <taxon>Archaea</taxon>
        <taxon>Methanobacteriati</taxon>
        <taxon>Methanobacteriota</taxon>
        <taxon>Stenosarchaea group</taxon>
        <taxon>Halobacteria</taxon>
        <taxon>Halobacteriales</taxon>
        <taxon>Natrialbaceae</taxon>
        <taxon>Natrialba</taxon>
    </lineage>
</organism>
<dbReference type="GO" id="GO:0016788">
    <property type="term" value="F:hydrolase activity, acting on ester bonds"/>
    <property type="evidence" value="ECO:0007669"/>
    <property type="project" value="InterPro"/>
</dbReference>
<feature type="domain" description="PKD/Chitinase" evidence="6">
    <location>
        <begin position="334"/>
        <end position="422"/>
    </location>
</feature>
<dbReference type="InterPro" id="IPR055438">
    <property type="entry name" value="AstE_AspA_cat"/>
</dbReference>
<name>M0AP36_9EURY</name>
<feature type="region of interest" description="Disordered" evidence="5">
    <location>
        <begin position="268"/>
        <end position="353"/>
    </location>
</feature>
<evidence type="ECO:0000259" key="6">
    <source>
        <dbReference type="SMART" id="SM00089"/>
    </source>
</evidence>
<feature type="compositionally biased region" description="Acidic residues" evidence="5">
    <location>
        <begin position="268"/>
        <end position="277"/>
    </location>
</feature>
<comment type="cofactor">
    <cofactor evidence="1">
        <name>Zn(2+)</name>
        <dbReference type="ChEBI" id="CHEBI:29105"/>
    </cofactor>
</comment>
<dbReference type="PROSITE" id="PS51318">
    <property type="entry name" value="TAT"/>
    <property type="match status" value="1"/>
</dbReference>
<feature type="compositionally biased region" description="Polar residues" evidence="5">
    <location>
        <begin position="340"/>
        <end position="353"/>
    </location>
</feature>
<keyword evidence="4" id="KW-0862">Zinc</keyword>
<dbReference type="SUPFAM" id="SSF49299">
    <property type="entry name" value="PKD domain"/>
    <property type="match status" value="1"/>
</dbReference>
<dbReference type="STRING" id="1227492.C482_09487"/>
<keyword evidence="8" id="KW-1185">Reference proteome</keyword>
<dbReference type="EMBL" id="AOIN01000056">
    <property type="protein sequence ID" value="ELY99707.1"/>
    <property type="molecule type" value="Genomic_DNA"/>
</dbReference>
<protein>
    <submittedName>
        <fullName evidence="7">Succinylglutamate desuccinylase/aspartoacylase</fullName>
    </submittedName>
</protein>
<evidence type="ECO:0000313" key="8">
    <source>
        <dbReference type="Proteomes" id="UP000011693"/>
    </source>
</evidence>
<keyword evidence="2" id="KW-0479">Metal-binding</keyword>
<feature type="compositionally biased region" description="Acidic residues" evidence="5">
    <location>
        <begin position="287"/>
        <end position="326"/>
    </location>
</feature>
<dbReference type="GO" id="GO:0046872">
    <property type="term" value="F:metal ion binding"/>
    <property type="evidence" value="ECO:0007669"/>
    <property type="project" value="UniProtKB-KW"/>
</dbReference>
<dbReference type="CDD" id="cd00146">
    <property type="entry name" value="PKD"/>
    <property type="match status" value="1"/>
</dbReference>
<dbReference type="Pfam" id="PF18911">
    <property type="entry name" value="PKD_4"/>
    <property type="match status" value="1"/>
</dbReference>
<dbReference type="InterPro" id="IPR006311">
    <property type="entry name" value="TAT_signal"/>
</dbReference>
<evidence type="ECO:0000256" key="3">
    <source>
        <dbReference type="ARBA" id="ARBA00022801"/>
    </source>
</evidence>